<dbReference type="InterPro" id="IPR001387">
    <property type="entry name" value="Cro/C1-type_HTH"/>
</dbReference>
<keyword evidence="1" id="KW-1133">Transmembrane helix</keyword>
<evidence type="ECO:0000313" key="3">
    <source>
        <dbReference type="EMBL" id="ODG92541.1"/>
    </source>
</evidence>
<organism evidence="3 4">
    <name type="scientific">Gottfriedia luciferensis</name>
    <dbReference type="NCBI Taxonomy" id="178774"/>
    <lineage>
        <taxon>Bacteria</taxon>
        <taxon>Bacillati</taxon>
        <taxon>Bacillota</taxon>
        <taxon>Bacilli</taxon>
        <taxon>Bacillales</taxon>
        <taxon>Bacillaceae</taxon>
        <taxon>Gottfriedia</taxon>
    </lineage>
</organism>
<proteinExistence type="predicted"/>
<keyword evidence="1" id="KW-0472">Membrane</keyword>
<protein>
    <recommendedName>
        <fullName evidence="2">HTH cro/C1-type domain-containing protein</fullName>
    </recommendedName>
</protein>
<dbReference type="InterPro" id="IPR010982">
    <property type="entry name" value="Lambda_DNA-bd_dom_sf"/>
</dbReference>
<feature type="transmembrane region" description="Helical" evidence="1">
    <location>
        <begin position="96"/>
        <end position="117"/>
    </location>
</feature>
<feature type="transmembrane region" description="Helical" evidence="1">
    <location>
        <begin position="187"/>
        <end position="208"/>
    </location>
</feature>
<evidence type="ECO:0000259" key="2">
    <source>
        <dbReference type="PROSITE" id="PS50943"/>
    </source>
</evidence>
<evidence type="ECO:0000256" key="1">
    <source>
        <dbReference type="SAM" id="Phobius"/>
    </source>
</evidence>
<dbReference type="Gene3D" id="1.10.260.40">
    <property type="entry name" value="lambda repressor-like DNA-binding domains"/>
    <property type="match status" value="1"/>
</dbReference>
<dbReference type="SMART" id="SM00530">
    <property type="entry name" value="HTH_XRE"/>
    <property type="match status" value="1"/>
</dbReference>
<comment type="caution">
    <text evidence="3">The sequence shown here is derived from an EMBL/GenBank/DDBJ whole genome shotgun (WGS) entry which is preliminary data.</text>
</comment>
<dbReference type="SUPFAM" id="SSF47413">
    <property type="entry name" value="lambda repressor-like DNA-binding domains"/>
    <property type="match status" value="1"/>
</dbReference>
<dbReference type="RefSeq" id="WP_069033176.1">
    <property type="nucleotide sequence ID" value="NZ_MDKC01000007.1"/>
</dbReference>
<dbReference type="EMBL" id="MDKC01000007">
    <property type="protein sequence ID" value="ODG92541.1"/>
    <property type="molecule type" value="Genomic_DNA"/>
</dbReference>
<gene>
    <name evidence="3" type="ORF">BED47_19050</name>
</gene>
<dbReference type="InterPro" id="IPR053163">
    <property type="entry name" value="HTH-type_regulator_Rgg"/>
</dbReference>
<dbReference type="PROSITE" id="PS50943">
    <property type="entry name" value="HTH_CROC1"/>
    <property type="match status" value="1"/>
</dbReference>
<feature type="domain" description="HTH cro/C1-type" evidence="2">
    <location>
        <begin position="7"/>
        <end position="60"/>
    </location>
</feature>
<accession>A0ABX2ZRZ2</accession>
<dbReference type="PANTHER" id="PTHR37038">
    <property type="entry name" value="TRANSCRIPTIONAL REGULATOR-RELATED"/>
    <property type="match status" value="1"/>
</dbReference>
<dbReference type="InterPro" id="IPR011990">
    <property type="entry name" value="TPR-like_helical_dom_sf"/>
</dbReference>
<dbReference type="SUPFAM" id="SSF48452">
    <property type="entry name" value="TPR-like"/>
    <property type="match status" value="1"/>
</dbReference>
<dbReference type="Gene3D" id="1.25.40.10">
    <property type="entry name" value="Tetratricopeptide repeat domain"/>
    <property type="match status" value="1"/>
</dbReference>
<name>A0ABX2ZRZ2_9BACI</name>
<evidence type="ECO:0000313" key="4">
    <source>
        <dbReference type="Proteomes" id="UP000094580"/>
    </source>
</evidence>
<dbReference type="Proteomes" id="UP000094580">
    <property type="component" value="Unassembled WGS sequence"/>
</dbReference>
<keyword evidence="4" id="KW-1185">Reference proteome</keyword>
<keyword evidence="1" id="KW-0812">Transmembrane</keyword>
<reference evidence="3 4" key="1">
    <citation type="submission" date="2016-07" db="EMBL/GenBank/DDBJ databases">
        <authorList>
            <person name="Townsley L."/>
            <person name="Shank E.A."/>
        </authorList>
    </citation>
    <scope>NUCLEOTIDE SEQUENCE [LARGE SCALE GENOMIC DNA]</scope>
    <source>
        <strain evidence="3 4">CH01</strain>
    </source>
</reference>
<dbReference type="CDD" id="cd00093">
    <property type="entry name" value="HTH_XRE"/>
    <property type="match status" value="1"/>
</dbReference>
<sequence length="411" mass="48966">MLVGKIIKFYREKRGFSQEMLCEGICSKSYLSRFECGKATFSPEMIALFSDRLGIDLNEKLESYYQIEKYLHGLNLAIIKQKNKCIDDYMNKLKNIAFIMSTKYAVQYLLLLVRFYLYKKILKKAKKTIEKIEKVYVHISEYEKNFLLHVKGIYYISIYRTTVSEDMRAAVNVLKQINTDTYKNKEYLYHLALAYYFAGSKLLAYVYARKALNYFNKNYNYVQAFNAQSFLLFQYDQDIGFEEIIEKYHNLIRTCERVGADLQKGILLNNLGVKYFKKGNFEIASNYFEQSLLSTENYTIYYLRRYYNYLEACLEGNLLPKTELLELIHFGTKLAEKRQSLIHCTLFMLLKLNCENNQKRYITFLSEVAIPQFKQTNNITYYEQYGKKLYSYYIKSNQYKKAIELEFQFKS</sequence>
<dbReference type="Pfam" id="PF01381">
    <property type="entry name" value="HTH_3"/>
    <property type="match status" value="1"/>
</dbReference>